<dbReference type="SUPFAM" id="SSF52540">
    <property type="entry name" value="P-loop containing nucleoside triphosphate hydrolases"/>
    <property type="match status" value="1"/>
</dbReference>
<feature type="domain" description="Helicase C-terminal" evidence="9">
    <location>
        <begin position="215"/>
        <end position="375"/>
    </location>
</feature>
<evidence type="ECO:0000313" key="12">
    <source>
        <dbReference type="Proteomes" id="UP000243348"/>
    </source>
</evidence>
<evidence type="ECO:0000256" key="7">
    <source>
        <dbReference type="RuleBase" id="RU000492"/>
    </source>
</evidence>
<sequence>MVTFKDLGICEQLNRITVSLGYKKPTKIQIFTIPHALNKKDIIGYAQTGSGKTIAYLLPIVQNLIIRKSIFNSLIIVPARELAFQIASHFEAFGNIFGIRIAVVVGGINAGPQKALIFMNPHILISTPGRLVDHLAKTIKLKLDKISIFVLDEADRLLHLDFKKEFLIILSELSRTKQSFLFSATMTSKIEKLQKNFMKAPVKIEIHQKYKAVKTLIQNYIFIPRKFKEIYFVFLCNEFIGSSILAFVDTQKYAEKITLLVKLLGFKGGCIHGGLKQSKRFENLHKFKLGEIKLLIATDLAARGLDIPCVDLVINFDLPSFAKEYIHRVGRTARAGNSGRAINLITQYDVSSCQKIESLIGEKFIELKYNPKFVLEIEKTVLETKKKVDSFLRNLTND</sequence>
<dbReference type="GO" id="GO:0003724">
    <property type="term" value="F:RNA helicase activity"/>
    <property type="evidence" value="ECO:0007669"/>
    <property type="project" value="InterPro"/>
</dbReference>
<dbReference type="EMBL" id="CP003680">
    <property type="protein sequence ID" value="AFP65285.1"/>
    <property type="molecule type" value="Genomic_DNA"/>
</dbReference>
<name>J7G9X4_9CRYP</name>
<evidence type="ECO:0000256" key="6">
    <source>
        <dbReference type="PROSITE-ProRule" id="PRU00552"/>
    </source>
</evidence>
<geneLocation type="nucleomorph" evidence="11"/>
<dbReference type="AlphaFoldDB" id="J7G9X4"/>
<dbReference type="GO" id="GO:0016787">
    <property type="term" value="F:hydrolase activity"/>
    <property type="evidence" value="ECO:0007669"/>
    <property type="project" value="UniProtKB-KW"/>
</dbReference>
<dbReference type="InterPro" id="IPR000629">
    <property type="entry name" value="RNA-helicase_DEAD-box_CS"/>
</dbReference>
<dbReference type="GO" id="GO:0005829">
    <property type="term" value="C:cytosol"/>
    <property type="evidence" value="ECO:0007669"/>
    <property type="project" value="TreeGrafter"/>
</dbReference>
<keyword evidence="3 7" id="KW-0378">Hydrolase</keyword>
<feature type="domain" description="DEAD-box RNA helicase Q" evidence="10">
    <location>
        <begin position="2"/>
        <end position="30"/>
    </location>
</feature>
<evidence type="ECO:0000259" key="9">
    <source>
        <dbReference type="PROSITE" id="PS51194"/>
    </source>
</evidence>
<dbReference type="InterPro" id="IPR014001">
    <property type="entry name" value="Helicase_ATP-bd"/>
</dbReference>
<feature type="short sequence motif" description="Q motif" evidence="6">
    <location>
        <begin position="2"/>
        <end position="30"/>
    </location>
</feature>
<dbReference type="CDD" id="cd18787">
    <property type="entry name" value="SF2_C_DEAD"/>
    <property type="match status" value="1"/>
</dbReference>
<organism evidence="11 12">
    <name type="scientific">Chroomonas mesostigmatica CCMP1168</name>
    <dbReference type="NCBI Taxonomy" id="1195612"/>
    <lineage>
        <taxon>Eukaryota</taxon>
        <taxon>Cryptophyceae</taxon>
        <taxon>Pyrenomonadales</taxon>
        <taxon>Chroomonadaceae</taxon>
        <taxon>Chroomonas</taxon>
    </lineage>
</organism>
<dbReference type="InterPro" id="IPR027417">
    <property type="entry name" value="P-loop_NTPase"/>
</dbReference>
<dbReference type="InterPro" id="IPR050079">
    <property type="entry name" value="DEAD_box_RNA_helicase"/>
</dbReference>
<dbReference type="SMART" id="SM00487">
    <property type="entry name" value="DEXDc"/>
    <property type="match status" value="1"/>
</dbReference>
<dbReference type="GO" id="GO:0009507">
    <property type="term" value="C:chloroplast"/>
    <property type="evidence" value="ECO:0007669"/>
    <property type="project" value="UniProtKB-SubCell"/>
</dbReference>
<dbReference type="PROSITE" id="PS00039">
    <property type="entry name" value="DEAD_ATP_HELICASE"/>
    <property type="match status" value="1"/>
</dbReference>
<dbReference type="InterPro" id="IPR011545">
    <property type="entry name" value="DEAD/DEAH_box_helicase_dom"/>
</dbReference>
<comment type="subcellular location">
    <subcellularLocation>
        <location evidence="1">Plastid</location>
        <location evidence="1">Chloroplast</location>
    </subcellularLocation>
</comment>
<evidence type="ECO:0000313" key="11">
    <source>
        <dbReference type="EMBL" id="AFP65285.1"/>
    </source>
</evidence>
<keyword evidence="4 7" id="KW-0347">Helicase</keyword>
<dbReference type="Gene3D" id="3.40.50.300">
    <property type="entry name" value="P-loop containing nucleotide triphosphate hydrolases"/>
    <property type="match status" value="2"/>
</dbReference>
<evidence type="ECO:0000259" key="8">
    <source>
        <dbReference type="PROSITE" id="PS51192"/>
    </source>
</evidence>
<comment type="similarity">
    <text evidence="7">Belongs to the DEAD box helicase family.</text>
</comment>
<reference evidence="11 12" key="1">
    <citation type="journal article" date="2012" name="Genome Biol. Evol.">
        <title>Nucleomorph genome sequence of the cryptophyte alga Chroomonas mesostigmatica CCMP1168 reveals lineage-specific gene loss and genome complexity.</title>
        <authorList>
            <person name="Moore C.E."/>
            <person name="Curtis B."/>
            <person name="Mills T."/>
            <person name="Tanifuji G."/>
            <person name="Archibald J.M."/>
        </authorList>
    </citation>
    <scope>NUCLEOTIDE SEQUENCE [LARGE SCALE GENOMIC DNA]</scope>
    <source>
        <strain evidence="11 12">CCMP1168</strain>
    </source>
</reference>
<dbReference type="PANTHER" id="PTHR47959:SF24">
    <property type="entry name" value="ATP-DEPENDENT RNA HELICASE"/>
    <property type="match status" value="1"/>
</dbReference>
<keyword evidence="11" id="KW-0542">Nucleomorph</keyword>
<protein>
    <submittedName>
        <fullName evidence="11">DEAD box protein</fullName>
    </submittedName>
</protein>
<dbReference type="GO" id="GO:0005524">
    <property type="term" value="F:ATP binding"/>
    <property type="evidence" value="ECO:0007669"/>
    <property type="project" value="UniProtKB-KW"/>
</dbReference>
<dbReference type="Pfam" id="PF00270">
    <property type="entry name" value="DEAD"/>
    <property type="match status" value="1"/>
</dbReference>
<dbReference type="SMART" id="SM00490">
    <property type="entry name" value="HELICc"/>
    <property type="match status" value="1"/>
</dbReference>
<dbReference type="Proteomes" id="UP000243348">
    <property type="component" value="Nucleomorph 1"/>
</dbReference>
<keyword evidence="2 7" id="KW-0547">Nucleotide-binding</keyword>
<dbReference type="InterPro" id="IPR014014">
    <property type="entry name" value="RNA_helicase_DEAD_Q_motif"/>
</dbReference>
<accession>J7G9X4</accession>
<evidence type="ECO:0000256" key="1">
    <source>
        <dbReference type="ARBA" id="ARBA00004229"/>
    </source>
</evidence>
<evidence type="ECO:0000259" key="10">
    <source>
        <dbReference type="PROSITE" id="PS51195"/>
    </source>
</evidence>
<feature type="domain" description="Helicase ATP-binding" evidence="8">
    <location>
        <begin position="33"/>
        <end position="204"/>
    </location>
</feature>
<dbReference type="PROSITE" id="PS51194">
    <property type="entry name" value="HELICASE_CTER"/>
    <property type="match status" value="1"/>
</dbReference>
<dbReference type="PROSITE" id="PS51192">
    <property type="entry name" value="HELICASE_ATP_BIND_1"/>
    <property type="match status" value="1"/>
</dbReference>
<gene>
    <name evidence="11" type="primary">rrp3</name>
    <name evidence="11" type="ORF">CMESO_86</name>
</gene>
<evidence type="ECO:0000256" key="3">
    <source>
        <dbReference type="ARBA" id="ARBA00022801"/>
    </source>
</evidence>
<dbReference type="PROSITE" id="PS51195">
    <property type="entry name" value="Q_MOTIF"/>
    <property type="match status" value="1"/>
</dbReference>
<evidence type="ECO:0000256" key="5">
    <source>
        <dbReference type="ARBA" id="ARBA00022840"/>
    </source>
</evidence>
<dbReference type="GO" id="GO:0003676">
    <property type="term" value="F:nucleic acid binding"/>
    <property type="evidence" value="ECO:0007669"/>
    <property type="project" value="InterPro"/>
</dbReference>
<dbReference type="Pfam" id="PF00271">
    <property type="entry name" value="Helicase_C"/>
    <property type="match status" value="1"/>
</dbReference>
<dbReference type="InterPro" id="IPR001650">
    <property type="entry name" value="Helicase_C-like"/>
</dbReference>
<dbReference type="PANTHER" id="PTHR47959">
    <property type="entry name" value="ATP-DEPENDENT RNA HELICASE RHLE-RELATED"/>
    <property type="match status" value="1"/>
</dbReference>
<proteinExistence type="inferred from homology"/>
<evidence type="ECO:0000256" key="4">
    <source>
        <dbReference type="ARBA" id="ARBA00022806"/>
    </source>
</evidence>
<evidence type="ECO:0000256" key="2">
    <source>
        <dbReference type="ARBA" id="ARBA00022741"/>
    </source>
</evidence>
<keyword evidence="5 7" id="KW-0067">ATP-binding</keyword>